<dbReference type="GO" id="GO:0004803">
    <property type="term" value="F:transposase activity"/>
    <property type="evidence" value="ECO:0007669"/>
    <property type="project" value="InterPro"/>
</dbReference>
<dbReference type="Pfam" id="PF01797">
    <property type="entry name" value="Y1_Tnp"/>
    <property type="match status" value="1"/>
</dbReference>
<protein>
    <submittedName>
        <fullName evidence="2">Putative transposase</fullName>
    </submittedName>
</protein>
<dbReference type="AlphaFoldDB" id="A0A239DMQ7"/>
<dbReference type="SMART" id="SM01321">
    <property type="entry name" value="Y1_Tnp"/>
    <property type="match status" value="1"/>
</dbReference>
<dbReference type="SUPFAM" id="SSF143422">
    <property type="entry name" value="Transposase IS200-like"/>
    <property type="match status" value="1"/>
</dbReference>
<reference evidence="2 3" key="1">
    <citation type="submission" date="2017-06" db="EMBL/GenBank/DDBJ databases">
        <authorList>
            <person name="Kim H.J."/>
            <person name="Triplett B.A."/>
        </authorList>
    </citation>
    <scope>NUCLEOTIDE SEQUENCE [LARGE SCALE GENOMIC DNA]</scope>
    <source>
        <strain evidence="2 3">DSM 18704</strain>
    </source>
</reference>
<dbReference type="Proteomes" id="UP000198356">
    <property type="component" value="Unassembled WGS sequence"/>
</dbReference>
<name>A0A239DMQ7_9BACT</name>
<feature type="domain" description="Transposase IS200-like" evidence="1">
    <location>
        <begin position="1"/>
        <end position="104"/>
    </location>
</feature>
<dbReference type="GO" id="GO:0006313">
    <property type="term" value="P:DNA transposition"/>
    <property type="evidence" value="ECO:0007669"/>
    <property type="project" value="InterPro"/>
</dbReference>
<organism evidence="2 3">
    <name type="scientific">Granulicella rosea</name>
    <dbReference type="NCBI Taxonomy" id="474952"/>
    <lineage>
        <taxon>Bacteria</taxon>
        <taxon>Pseudomonadati</taxon>
        <taxon>Acidobacteriota</taxon>
        <taxon>Terriglobia</taxon>
        <taxon>Terriglobales</taxon>
        <taxon>Acidobacteriaceae</taxon>
        <taxon>Granulicella</taxon>
    </lineage>
</organism>
<evidence type="ECO:0000313" key="3">
    <source>
        <dbReference type="Proteomes" id="UP000198356"/>
    </source>
</evidence>
<dbReference type="InterPro" id="IPR002686">
    <property type="entry name" value="Transposase_17"/>
</dbReference>
<keyword evidence="3" id="KW-1185">Reference proteome</keyword>
<dbReference type="Gene3D" id="3.30.70.1290">
    <property type="entry name" value="Transposase IS200-like"/>
    <property type="match status" value="1"/>
</dbReference>
<sequence>MTSATYNRRRLFQVPANAEMLIETLQNYRKAGNFKLHAFVIMPDHIHLLLTPTEVALERVRGLIKGGFSHRIGSKMPVWQRGFTDHRIRDAEEFAVRRGYIHANPVRARLVERAEMYAYSSAYRPGSGTEAYRSG</sequence>
<evidence type="ECO:0000313" key="2">
    <source>
        <dbReference type="EMBL" id="SNS33023.1"/>
    </source>
</evidence>
<proteinExistence type="predicted"/>
<dbReference type="InterPro" id="IPR036515">
    <property type="entry name" value="Transposase_17_sf"/>
</dbReference>
<accession>A0A239DMQ7</accession>
<dbReference type="NCBIfam" id="NF047646">
    <property type="entry name" value="REP_Tyr_transpos"/>
    <property type="match status" value="1"/>
</dbReference>
<dbReference type="InterPro" id="IPR052715">
    <property type="entry name" value="RAYT_transposase"/>
</dbReference>
<dbReference type="PANTHER" id="PTHR36966">
    <property type="entry name" value="REP-ASSOCIATED TYROSINE TRANSPOSASE"/>
    <property type="match status" value="1"/>
</dbReference>
<gene>
    <name evidence="2" type="ORF">SAMN05421770_101527</name>
</gene>
<dbReference type="EMBL" id="FZOU01000001">
    <property type="protein sequence ID" value="SNS33023.1"/>
    <property type="molecule type" value="Genomic_DNA"/>
</dbReference>
<dbReference type="PANTHER" id="PTHR36966:SF1">
    <property type="entry name" value="REP-ASSOCIATED TYROSINE TRANSPOSASE"/>
    <property type="match status" value="1"/>
</dbReference>
<dbReference type="GO" id="GO:0043565">
    <property type="term" value="F:sequence-specific DNA binding"/>
    <property type="evidence" value="ECO:0007669"/>
    <property type="project" value="TreeGrafter"/>
</dbReference>
<evidence type="ECO:0000259" key="1">
    <source>
        <dbReference type="SMART" id="SM01321"/>
    </source>
</evidence>